<dbReference type="GO" id="GO:0005634">
    <property type="term" value="C:nucleus"/>
    <property type="evidence" value="ECO:0007669"/>
    <property type="project" value="UniProtKB-SubCell"/>
</dbReference>
<evidence type="ECO:0000256" key="2">
    <source>
        <dbReference type="ARBA" id="ARBA00006283"/>
    </source>
</evidence>
<dbReference type="Pfam" id="PF13867">
    <property type="entry name" value="SAP30_Sin3_bdg"/>
    <property type="match status" value="1"/>
</dbReference>
<feature type="compositionally biased region" description="Basic and acidic residues" evidence="7">
    <location>
        <begin position="13"/>
        <end position="28"/>
    </location>
</feature>
<dbReference type="InterPro" id="IPR025718">
    <property type="entry name" value="SAP30_Sin3-bd"/>
</dbReference>
<feature type="compositionally biased region" description="Basic and acidic residues" evidence="7">
    <location>
        <begin position="137"/>
        <end position="153"/>
    </location>
</feature>
<reference evidence="9 10" key="1">
    <citation type="submission" date="2015-07" db="EMBL/GenBank/DDBJ databases">
        <title>Emmonsia species relationships and genome sequence.</title>
        <authorList>
            <consortium name="The Broad Institute Genomics Platform"/>
            <person name="Cuomo C.A."/>
            <person name="Munoz J.F."/>
            <person name="Imamovic A."/>
            <person name="Priest M.E."/>
            <person name="Young S."/>
            <person name="Clay O.K."/>
            <person name="McEwen J.G."/>
        </authorList>
    </citation>
    <scope>NUCLEOTIDE SEQUENCE [LARGE SCALE GENOMIC DNA]</scope>
    <source>
        <strain evidence="9 10">UAMH 9510</strain>
    </source>
</reference>
<dbReference type="OrthoDB" id="510958at2759"/>
<keyword evidence="3" id="KW-0678">Repressor</keyword>
<evidence type="ECO:0000313" key="9">
    <source>
        <dbReference type="EMBL" id="OJD18783.1"/>
    </source>
</evidence>
<dbReference type="InterPro" id="IPR024145">
    <property type="entry name" value="His_deAcase_SAP30/SAP30L"/>
</dbReference>
<dbReference type="InterPro" id="IPR038291">
    <property type="entry name" value="SAP30_C_sf"/>
</dbReference>
<dbReference type="AlphaFoldDB" id="A0A1J9QRH1"/>
<evidence type="ECO:0000256" key="4">
    <source>
        <dbReference type="ARBA" id="ARBA00023015"/>
    </source>
</evidence>
<gene>
    <name evidence="9" type="ORF">AJ78_01190</name>
</gene>
<name>A0A1J9QRH1_9EURO</name>
<evidence type="ECO:0000256" key="3">
    <source>
        <dbReference type="ARBA" id="ARBA00022491"/>
    </source>
</evidence>
<evidence type="ECO:0000313" key="10">
    <source>
        <dbReference type="Proteomes" id="UP000182235"/>
    </source>
</evidence>
<proteinExistence type="inferred from homology"/>
<evidence type="ECO:0000256" key="5">
    <source>
        <dbReference type="ARBA" id="ARBA00023163"/>
    </source>
</evidence>
<dbReference type="Proteomes" id="UP000182235">
    <property type="component" value="Unassembled WGS sequence"/>
</dbReference>
<organism evidence="9 10">
    <name type="scientific">Emergomyces pasteurianus Ep9510</name>
    <dbReference type="NCBI Taxonomy" id="1447872"/>
    <lineage>
        <taxon>Eukaryota</taxon>
        <taxon>Fungi</taxon>
        <taxon>Dikarya</taxon>
        <taxon>Ascomycota</taxon>
        <taxon>Pezizomycotina</taxon>
        <taxon>Eurotiomycetes</taxon>
        <taxon>Eurotiomycetidae</taxon>
        <taxon>Onygenales</taxon>
        <taxon>Ajellomycetaceae</taxon>
        <taxon>Emergomyces</taxon>
    </lineage>
</organism>
<feature type="region of interest" description="Disordered" evidence="7">
    <location>
        <begin position="1"/>
        <end position="47"/>
    </location>
</feature>
<dbReference type="PANTHER" id="PTHR13286:SF23">
    <property type="entry name" value="HISTONE DEACETYLASE COMPLEX SUBUNIT SAP30 SIN3 BINDING DOMAIN-CONTAINING PROTEIN"/>
    <property type="match status" value="1"/>
</dbReference>
<feature type="compositionally biased region" description="Polar residues" evidence="7">
    <location>
        <begin position="1"/>
        <end position="12"/>
    </location>
</feature>
<keyword evidence="10" id="KW-1185">Reference proteome</keyword>
<evidence type="ECO:0000256" key="6">
    <source>
        <dbReference type="ARBA" id="ARBA00023242"/>
    </source>
</evidence>
<dbReference type="PANTHER" id="PTHR13286">
    <property type="entry name" value="SAP30"/>
    <property type="match status" value="1"/>
</dbReference>
<comment type="subcellular location">
    <subcellularLocation>
        <location evidence="1">Nucleus</location>
    </subcellularLocation>
</comment>
<comment type="caution">
    <text evidence="9">The sequence shown here is derived from an EMBL/GenBank/DDBJ whole genome shotgun (WGS) entry which is preliminary data.</text>
</comment>
<dbReference type="STRING" id="1447872.A0A1J9QRH1"/>
<evidence type="ECO:0000259" key="8">
    <source>
        <dbReference type="Pfam" id="PF13867"/>
    </source>
</evidence>
<evidence type="ECO:0000256" key="7">
    <source>
        <dbReference type="SAM" id="MobiDB-lite"/>
    </source>
</evidence>
<keyword evidence="4" id="KW-0805">Transcription regulation</keyword>
<accession>A0A1J9QRH1</accession>
<dbReference type="Gene3D" id="6.10.160.20">
    <property type="match status" value="1"/>
</dbReference>
<keyword evidence="6" id="KW-0539">Nucleus</keyword>
<feature type="domain" description="Histone deacetylase complex subunit SAP30 Sin3 binding" evidence="8">
    <location>
        <begin position="197"/>
        <end position="229"/>
    </location>
</feature>
<comment type="similarity">
    <text evidence="2">Belongs to the SAP30 family.</text>
</comment>
<sequence>MAPPRQRTTTNPDDSRSEASSTTKERHPTGIKGRRPPNATVVGTSMSSRDMKVAAAATAATAARSVNAVADNSGEPSGINWSNMPLPVLHQYRHAYNLPCPSAYSAQISSIILNQGIGLRSPTTIAARRAQLASQRKTSEEGRGSRSSKRDDITNNAAAAAAVSGNGVNKALERDQNGGTSVMDLHSISVLRGQGRVTKDHLATAVRKHFNNVGLVEQDAIARFLYKVREEGKGHEFRMRFQP</sequence>
<keyword evidence="5" id="KW-0804">Transcription</keyword>
<evidence type="ECO:0000256" key="1">
    <source>
        <dbReference type="ARBA" id="ARBA00004123"/>
    </source>
</evidence>
<feature type="region of interest" description="Disordered" evidence="7">
    <location>
        <begin position="128"/>
        <end position="155"/>
    </location>
</feature>
<dbReference type="EMBL" id="LGRN01000025">
    <property type="protein sequence ID" value="OJD18783.1"/>
    <property type="molecule type" value="Genomic_DNA"/>
</dbReference>
<protein>
    <recommendedName>
        <fullName evidence="8">Histone deacetylase complex subunit SAP30 Sin3 binding domain-containing protein</fullName>
    </recommendedName>
</protein>